<dbReference type="EMBL" id="CP071446">
    <property type="protein sequence ID" value="QTA37245.1"/>
    <property type="molecule type" value="Genomic_DNA"/>
</dbReference>
<dbReference type="InterPro" id="IPR043129">
    <property type="entry name" value="ATPase_NBD"/>
</dbReference>
<gene>
    <name evidence="2" type="ORF">JYK00_05740</name>
</gene>
<dbReference type="InterPro" id="IPR050696">
    <property type="entry name" value="FtsA/MreB"/>
</dbReference>
<dbReference type="RefSeq" id="WP_207565970.1">
    <property type="nucleotide sequence ID" value="NZ_CP071446.1"/>
</dbReference>
<dbReference type="Proteomes" id="UP000671862">
    <property type="component" value="Chromosome"/>
</dbReference>
<accession>A0ABX7S809</accession>
<reference evidence="2 3" key="1">
    <citation type="submission" date="2021-03" db="EMBL/GenBank/DDBJ databases">
        <title>Thermosipho ferrireducens sp.nov., an anaerobic thermophilic iron-reducing bacterium isolated from a deep-sea hydrothermal sulfide deposits.</title>
        <authorList>
            <person name="Zeng X."/>
            <person name="Chen Y."/>
            <person name="Shao Z."/>
        </authorList>
    </citation>
    <scope>NUCLEOTIDE SEQUENCE [LARGE SCALE GENOMIC DNA]</scope>
    <source>
        <strain evidence="2 3">JL129W03</strain>
    </source>
</reference>
<dbReference type="SUPFAM" id="SSF53067">
    <property type="entry name" value="Actin-like ATPase domain"/>
    <property type="match status" value="2"/>
</dbReference>
<dbReference type="Pfam" id="PF14450">
    <property type="entry name" value="FtsA"/>
    <property type="match status" value="1"/>
</dbReference>
<evidence type="ECO:0000313" key="2">
    <source>
        <dbReference type="EMBL" id="QTA37245.1"/>
    </source>
</evidence>
<keyword evidence="3" id="KW-1185">Reference proteome</keyword>
<dbReference type="PANTHER" id="PTHR32432:SF4">
    <property type="entry name" value="CELL DIVISION PROTEIN FTSA"/>
    <property type="match status" value="1"/>
</dbReference>
<organism evidence="2 3">
    <name type="scientific">Thermosipho ferrireducens</name>
    <dbReference type="NCBI Taxonomy" id="2571116"/>
    <lineage>
        <taxon>Bacteria</taxon>
        <taxon>Thermotogati</taxon>
        <taxon>Thermotogota</taxon>
        <taxon>Thermotogae</taxon>
        <taxon>Thermotogales</taxon>
        <taxon>Fervidobacteriaceae</taxon>
        <taxon>Thermosipho</taxon>
    </lineage>
</organism>
<sequence>MSKWNPIISIDIGNDTLKGIVVNNRQDGKEVVAYSVVKSRGIELGDIKDVVALNDSMNVLLDNLEEQVGKVLKGDFVVSSSCGNYELKDVKREMILSEDDAILVNERHLEDLKSNLLADIVGDNNIVFHIYTKRYIIDERKIVFNPVDMYASKVGAVFSIILGDSIHRSIVDYATRETIGDAEYYISPVSEAEAVLTNMEKDRGVMHIDLGHFSTVVTVFLNGAPVMLVRVPVAIRQVILDIARVLRTSIYEAERLLKIHGIAVFNSIEPALIEYKALDGRTSLETDKIRLARIIHARLREVFMKVRRVYREAVITFEEFKDLGIPGGVVLSGGGANIPRVTDVAADILKCPVRVGGLAFIEDYFIEENENVLVDPIFAAAFGNIISYEKSEGKLQYTGYKKTGNSLSLSEKIASLFRKLF</sequence>
<proteinExistence type="predicted"/>
<dbReference type="InterPro" id="IPR003494">
    <property type="entry name" value="SHS2_FtsA"/>
</dbReference>
<dbReference type="PANTHER" id="PTHR32432">
    <property type="entry name" value="CELL DIVISION PROTEIN FTSA-RELATED"/>
    <property type="match status" value="1"/>
</dbReference>
<evidence type="ECO:0000259" key="1">
    <source>
        <dbReference type="SMART" id="SM00842"/>
    </source>
</evidence>
<keyword evidence="2" id="KW-0132">Cell division</keyword>
<keyword evidence="2" id="KW-0131">Cell cycle</keyword>
<dbReference type="SMART" id="SM00842">
    <property type="entry name" value="FtsA"/>
    <property type="match status" value="1"/>
</dbReference>
<name>A0ABX7S809_9BACT</name>
<dbReference type="Gene3D" id="3.30.420.40">
    <property type="match status" value="2"/>
</dbReference>
<protein>
    <submittedName>
        <fullName evidence="2">Cell division protein FtsA</fullName>
    </submittedName>
</protein>
<evidence type="ECO:0000313" key="3">
    <source>
        <dbReference type="Proteomes" id="UP000671862"/>
    </source>
</evidence>
<feature type="domain" description="SHS2" evidence="1">
    <location>
        <begin position="7"/>
        <end position="195"/>
    </location>
</feature>
<dbReference type="GO" id="GO:0051301">
    <property type="term" value="P:cell division"/>
    <property type="evidence" value="ECO:0007669"/>
    <property type="project" value="UniProtKB-KW"/>
</dbReference>